<feature type="transmembrane region" description="Helical" evidence="6">
    <location>
        <begin position="237"/>
        <end position="255"/>
    </location>
</feature>
<evidence type="ECO:0000256" key="4">
    <source>
        <dbReference type="ARBA" id="ARBA00022989"/>
    </source>
</evidence>
<keyword evidence="3 6" id="KW-0812">Transmembrane</keyword>
<evidence type="ECO:0000313" key="7">
    <source>
        <dbReference type="EMBL" id="TRX20473.1"/>
    </source>
</evidence>
<sequence length="497" mass="53996">MKKIKFPSAQTILLVIAAFVAILTWIIPSGKYDSLLYNKSDNTFIIESKGNKTSIPANQKSLDQLNIKIPLENFTNGAIYKPISIPNTYEKVEANPQGFFEFVKSPIKGIIEASDVIFLVLFIGGLIGIMNLTGAFDAGIVWMSDVLKGREYILIILTTTLVALGGTTFGFAEETLAFIPILIPVFIAAKYDAMVGIACVFLGSSVGSMCSTTNPFAVIIASDAAGINWTTGLYGRVILFCICTTISILYILRYAKKVKNDPTKSIIFDQKVEIEKLFGGKKDNTALELTLRLKIIIFIFTSSFIIMVIGVSMLDWWFTEMASVFFVGAILIGFVAKIKENDFVNAFSKGAGELLGVAFIIGIARGVSILMKDGAISDTVLYNTSALTEGMGKGIFVNALFFIYNGLSFFIPSSSGMAVLSMPIMSPLADTVGIGREAIVNAYLYGMGIFGIINPTGLILATLGIVKIGFDKWLKFVWPLVIILALISMVFLTISVY</sequence>
<keyword evidence="2" id="KW-1003">Cell membrane</keyword>
<keyword evidence="5 6" id="KW-0472">Membrane</keyword>
<name>A0A553CIZ7_9FLAO</name>
<feature type="transmembrane region" description="Helical" evidence="6">
    <location>
        <begin position="317"/>
        <end position="338"/>
    </location>
</feature>
<feature type="transmembrane region" description="Helical" evidence="6">
    <location>
        <begin position="12"/>
        <end position="28"/>
    </location>
</feature>
<feature type="transmembrane region" description="Helical" evidence="6">
    <location>
        <begin position="178"/>
        <end position="202"/>
    </location>
</feature>
<dbReference type="Proteomes" id="UP000318585">
    <property type="component" value="Unassembled WGS sequence"/>
</dbReference>
<dbReference type="RefSeq" id="WP_143391127.1">
    <property type="nucleotide sequence ID" value="NZ_VJZQ01000018.1"/>
</dbReference>
<keyword evidence="4 6" id="KW-1133">Transmembrane helix</keyword>
<dbReference type="GO" id="GO:0005886">
    <property type="term" value="C:plasma membrane"/>
    <property type="evidence" value="ECO:0007669"/>
    <property type="project" value="UniProtKB-SubCell"/>
</dbReference>
<evidence type="ECO:0000313" key="8">
    <source>
        <dbReference type="Proteomes" id="UP000318585"/>
    </source>
</evidence>
<feature type="transmembrane region" description="Helical" evidence="6">
    <location>
        <begin position="395"/>
        <end position="421"/>
    </location>
</feature>
<dbReference type="OrthoDB" id="255482at2"/>
<feature type="transmembrane region" description="Helical" evidence="6">
    <location>
        <begin position="291"/>
        <end position="311"/>
    </location>
</feature>
<dbReference type="InterPro" id="IPR051679">
    <property type="entry name" value="DASS-Related_Transporters"/>
</dbReference>
<evidence type="ECO:0000256" key="2">
    <source>
        <dbReference type="ARBA" id="ARBA00022475"/>
    </source>
</evidence>
<feature type="transmembrane region" description="Helical" evidence="6">
    <location>
        <begin position="152"/>
        <end position="172"/>
    </location>
</feature>
<dbReference type="AlphaFoldDB" id="A0A553CIZ7"/>
<feature type="transmembrane region" description="Helical" evidence="6">
    <location>
        <begin position="476"/>
        <end position="496"/>
    </location>
</feature>
<dbReference type="PANTHER" id="PTHR43652:SF6">
    <property type="entry name" value="ARGININE REPRESSOR"/>
    <property type="match status" value="1"/>
</dbReference>
<dbReference type="Pfam" id="PF03606">
    <property type="entry name" value="DcuC"/>
    <property type="match status" value="1"/>
</dbReference>
<feature type="transmembrane region" description="Helical" evidence="6">
    <location>
        <begin position="442"/>
        <end position="470"/>
    </location>
</feature>
<evidence type="ECO:0000256" key="3">
    <source>
        <dbReference type="ARBA" id="ARBA00022692"/>
    </source>
</evidence>
<protein>
    <submittedName>
        <fullName evidence="7">YfcC family protein</fullName>
    </submittedName>
</protein>
<feature type="transmembrane region" description="Helical" evidence="6">
    <location>
        <begin position="350"/>
        <end position="371"/>
    </location>
</feature>
<accession>A0A553CIZ7</accession>
<dbReference type="EMBL" id="VJZR01000010">
    <property type="protein sequence ID" value="TRX20473.1"/>
    <property type="molecule type" value="Genomic_DNA"/>
</dbReference>
<comment type="caution">
    <text evidence="7">The sequence shown here is derived from an EMBL/GenBank/DDBJ whole genome shotgun (WGS) entry which is preliminary data.</text>
</comment>
<keyword evidence="8" id="KW-1185">Reference proteome</keyword>
<reference evidence="7 8" key="1">
    <citation type="submission" date="2019-07" db="EMBL/GenBank/DDBJ databases">
        <title>Novel species of Flavobacterium.</title>
        <authorList>
            <person name="Liu Q."/>
            <person name="Xin Y.-H."/>
        </authorList>
    </citation>
    <scope>NUCLEOTIDE SEQUENCE [LARGE SCALE GENOMIC DNA]</scope>
    <source>
        <strain evidence="7 8">LB3P56</strain>
    </source>
</reference>
<organism evidence="7 8">
    <name type="scientific">Flavobacterium franklandianum</name>
    <dbReference type="NCBI Taxonomy" id="2594430"/>
    <lineage>
        <taxon>Bacteria</taxon>
        <taxon>Pseudomonadati</taxon>
        <taxon>Bacteroidota</taxon>
        <taxon>Flavobacteriia</taxon>
        <taxon>Flavobacteriales</taxon>
        <taxon>Flavobacteriaceae</taxon>
        <taxon>Flavobacterium</taxon>
    </lineage>
</organism>
<comment type="subcellular location">
    <subcellularLocation>
        <location evidence="1">Cell membrane</location>
        <topology evidence="1">Multi-pass membrane protein</topology>
    </subcellularLocation>
</comment>
<dbReference type="InterPro" id="IPR018385">
    <property type="entry name" value="C4_dicarb_anaerob_car-like"/>
</dbReference>
<gene>
    <name evidence="7" type="ORF">FNW17_11495</name>
</gene>
<feature type="transmembrane region" description="Helical" evidence="6">
    <location>
        <begin position="116"/>
        <end position="140"/>
    </location>
</feature>
<evidence type="ECO:0000256" key="1">
    <source>
        <dbReference type="ARBA" id="ARBA00004651"/>
    </source>
</evidence>
<dbReference type="PANTHER" id="PTHR43652">
    <property type="entry name" value="BASIC AMINO ACID ANTIPORTER YFCC-RELATED"/>
    <property type="match status" value="1"/>
</dbReference>
<evidence type="ECO:0000256" key="6">
    <source>
        <dbReference type="SAM" id="Phobius"/>
    </source>
</evidence>
<proteinExistence type="predicted"/>
<evidence type="ECO:0000256" key="5">
    <source>
        <dbReference type="ARBA" id="ARBA00023136"/>
    </source>
</evidence>